<dbReference type="PANTHER" id="PTHR31585">
    <property type="entry name" value="FOLATE-BIOPTERIN TRANSPORTER 1, CHLOROPLASTIC"/>
    <property type="match status" value="1"/>
</dbReference>
<feature type="transmembrane region" description="Helical" evidence="7">
    <location>
        <begin position="218"/>
        <end position="239"/>
    </location>
</feature>
<feature type="transmembrane region" description="Helical" evidence="7">
    <location>
        <begin position="340"/>
        <end position="360"/>
    </location>
</feature>
<keyword evidence="9" id="KW-1185">Reference proteome</keyword>
<dbReference type="Proteomes" id="UP001222027">
    <property type="component" value="Unassembled WGS sequence"/>
</dbReference>
<protein>
    <recommendedName>
        <fullName evidence="10">Major facilitator superfamily (MFS) profile domain-containing protein</fullName>
    </recommendedName>
</protein>
<evidence type="ECO:0000256" key="1">
    <source>
        <dbReference type="ARBA" id="ARBA00004141"/>
    </source>
</evidence>
<dbReference type="GO" id="GO:0016020">
    <property type="term" value="C:membrane"/>
    <property type="evidence" value="ECO:0007669"/>
    <property type="project" value="UniProtKB-SubCell"/>
</dbReference>
<dbReference type="Gene3D" id="1.20.1250.20">
    <property type="entry name" value="MFS general substrate transporter like domains"/>
    <property type="match status" value="1"/>
</dbReference>
<comment type="caution">
    <text evidence="8">The sequence shown here is derived from an EMBL/GenBank/DDBJ whole genome shotgun (WGS) entry which is preliminary data.</text>
</comment>
<comment type="subcellular location">
    <subcellularLocation>
        <location evidence="1">Membrane</location>
        <topology evidence="1">Multi-pass membrane protein</topology>
    </subcellularLocation>
</comment>
<evidence type="ECO:0000256" key="2">
    <source>
        <dbReference type="ARBA" id="ARBA00007015"/>
    </source>
</evidence>
<accession>A0AAV8RAL5</accession>
<feature type="transmembrane region" description="Helical" evidence="7">
    <location>
        <begin position="440"/>
        <end position="466"/>
    </location>
</feature>
<keyword evidence="6 7" id="KW-0472">Membrane</keyword>
<keyword evidence="4 7" id="KW-0812">Transmembrane</keyword>
<dbReference type="InterPro" id="IPR039309">
    <property type="entry name" value="BT1"/>
</dbReference>
<comment type="similarity">
    <text evidence="2">Belongs to the major facilitator superfamily. Folate-biopterin transporter (TC 2.A.71) family.</text>
</comment>
<dbReference type="NCBIfam" id="TIGR00788">
    <property type="entry name" value="fbt"/>
    <property type="match status" value="1"/>
</dbReference>
<evidence type="ECO:0000256" key="3">
    <source>
        <dbReference type="ARBA" id="ARBA00022448"/>
    </source>
</evidence>
<feature type="transmembrane region" description="Helical" evidence="7">
    <location>
        <begin position="478"/>
        <end position="503"/>
    </location>
</feature>
<evidence type="ECO:0000256" key="7">
    <source>
        <dbReference type="SAM" id="Phobius"/>
    </source>
</evidence>
<name>A0AAV8RAL5_ENSVE</name>
<sequence>MVCLRRPSFTSIFHRTIPCRPSLHHRHHHQLPILGSNQEPRRSAARFGRKAHVIKPLASPALESSSLTQESTGDNSTDSGSQVLALCGFGYWVQGFRCFPWLALNFHLVHALNLSPATLQLVQNTGNLPMVAKPLLGVISDALYIGDAHRLPYISIGVVLQLVSWGTLASIPVTGETFPTQVTCILLSNLGASFAEVATDALVAEFSRKRRSGELQSHAFIALAAGAMLGNLSGGFLLLKTQEPQILFVIFALLLSAQLALSLTTKETSICLPQISNHHPLVRSSLSENLSKQFSNLITAIHEESISFPLSWIVASVAVVPILSGSMFCFQTQCLKIDPAVIGLSKVIGQLVVLSAAFFYERYLKRLPMRRLICGAQILYALSLLSDLILVKQVNVKLGISNEACVLCLSALAEAIAQFKMLPFSVLFSRLFPSGCEGSLFAFFASAMCLSSILGGIFGVGLASLIGVTSEDYSSMAIGILVQFVAALVPLGWISCIPITRSLEEMRMPKRRRAA</sequence>
<feature type="transmembrane region" description="Helical" evidence="7">
    <location>
        <begin position="245"/>
        <end position="264"/>
    </location>
</feature>
<dbReference type="AlphaFoldDB" id="A0AAV8RAL5"/>
<evidence type="ECO:0000256" key="5">
    <source>
        <dbReference type="ARBA" id="ARBA00022989"/>
    </source>
</evidence>
<organism evidence="8 9">
    <name type="scientific">Ensete ventricosum</name>
    <name type="common">Abyssinian banana</name>
    <name type="synonym">Musa ensete</name>
    <dbReference type="NCBI Taxonomy" id="4639"/>
    <lineage>
        <taxon>Eukaryota</taxon>
        <taxon>Viridiplantae</taxon>
        <taxon>Streptophyta</taxon>
        <taxon>Embryophyta</taxon>
        <taxon>Tracheophyta</taxon>
        <taxon>Spermatophyta</taxon>
        <taxon>Magnoliopsida</taxon>
        <taxon>Liliopsida</taxon>
        <taxon>Zingiberales</taxon>
        <taxon>Musaceae</taxon>
        <taxon>Ensete</taxon>
    </lineage>
</organism>
<keyword evidence="5 7" id="KW-1133">Transmembrane helix</keyword>
<evidence type="ECO:0008006" key="10">
    <source>
        <dbReference type="Google" id="ProtNLM"/>
    </source>
</evidence>
<evidence type="ECO:0000313" key="8">
    <source>
        <dbReference type="EMBL" id="KAJ8499606.1"/>
    </source>
</evidence>
<evidence type="ECO:0000256" key="6">
    <source>
        <dbReference type="ARBA" id="ARBA00023136"/>
    </source>
</evidence>
<evidence type="ECO:0000256" key="4">
    <source>
        <dbReference type="ARBA" id="ARBA00022692"/>
    </source>
</evidence>
<feature type="transmembrane region" description="Helical" evidence="7">
    <location>
        <begin position="372"/>
        <end position="394"/>
    </location>
</feature>
<dbReference type="PANTHER" id="PTHR31585:SF12">
    <property type="entry name" value="FOLATE-BIOPTERIN TRANSPORTER 9, CHLOROPLASTIC-RELATED"/>
    <property type="match status" value="1"/>
</dbReference>
<dbReference type="SUPFAM" id="SSF103473">
    <property type="entry name" value="MFS general substrate transporter"/>
    <property type="match status" value="1"/>
</dbReference>
<feature type="transmembrane region" description="Helical" evidence="7">
    <location>
        <begin position="400"/>
        <end position="419"/>
    </location>
</feature>
<gene>
    <name evidence="8" type="ORF">OPV22_010158</name>
</gene>
<reference evidence="8 9" key="1">
    <citation type="submission" date="2022-12" db="EMBL/GenBank/DDBJ databases">
        <title>Chromosome-scale assembly of the Ensete ventricosum genome.</title>
        <authorList>
            <person name="Dussert Y."/>
            <person name="Stocks J."/>
            <person name="Wendawek A."/>
            <person name="Woldeyes F."/>
            <person name="Nichols R.A."/>
            <person name="Borrell J.S."/>
        </authorList>
    </citation>
    <scope>NUCLEOTIDE SEQUENCE [LARGE SCALE GENOMIC DNA]</scope>
    <source>
        <strain evidence="9">cv. Maze</strain>
        <tissue evidence="8">Seeds</tissue>
    </source>
</reference>
<dbReference type="InterPro" id="IPR004324">
    <property type="entry name" value="FBT"/>
</dbReference>
<feature type="transmembrane region" description="Helical" evidence="7">
    <location>
        <begin position="310"/>
        <end position="328"/>
    </location>
</feature>
<dbReference type="EMBL" id="JAQQAF010000003">
    <property type="protein sequence ID" value="KAJ8499606.1"/>
    <property type="molecule type" value="Genomic_DNA"/>
</dbReference>
<dbReference type="Pfam" id="PF03092">
    <property type="entry name" value="BT1"/>
    <property type="match status" value="1"/>
</dbReference>
<dbReference type="InterPro" id="IPR036259">
    <property type="entry name" value="MFS_trans_sf"/>
</dbReference>
<evidence type="ECO:0000313" key="9">
    <source>
        <dbReference type="Proteomes" id="UP001222027"/>
    </source>
</evidence>
<proteinExistence type="inferred from homology"/>
<keyword evidence="3" id="KW-0813">Transport</keyword>